<dbReference type="GO" id="GO:0004523">
    <property type="term" value="F:RNA-DNA hybrid ribonuclease activity"/>
    <property type="evidence" value="ECO:0007669"/>
    <property type="project" value="InterPro"/>
</dbReference>
<sequence>GACSDEKRAGCGGVTRGSQGEWLGSFAKKVGDCDAFTAEFWGVLEGLCMESKLDFSNMWNGRVQGLSNYSSVRKIHNMLNMEWIVEFMHEYRKANKCADVLARIGCSLEYNVIFYGACTEEIREFMLADELGFVTH</sequence>
<dbReference type="InterPro" id="IPR053151">
    <property type="entry name" value="RNase_H-like"/>
</dbReference>
<feature type="non-terminal residue" evidence="2">
    <location>
        <position position="136"/>
    </location>
</feature>
<dbReference type="CDD" id="cd06222">
    <property type="entry name" value="RNase_H_like"/>
    <property type="match status" value="1"/>
</dbReference>
<dbReference type="InterPro" id="IPR002156">
    <property type="entry name" value="RNaseH_domain"/>
</dbReference>
<dbReference type="InterPro" id="IPR044730">
    <property type="entry name" value="RNase_H-like_dom_plant"/>
</dbReference>
<dbReference type="Pfam" id="PF13456">
    <property type="entry name" value="RVT_3"/>
    <property type="match status" value="1"/>
</dbReference>
<feature type="non-terminal residue" evidence="2">
    <location>
        <position position="1"/>
    </location>
</feature>
<dbReference type="Proteomes" id="UP000265520">
    <property type="component" value="Unassembled WGS sequence"/>
</dbReference>
<comment type="caution">
    <text evidence="2">The sequence shown here is derived from an EMBL/GenBank/DDBJ whole genome shotgun (WGS) entry which is preliminary data.</text>
</comment>
<accession>A0A392R2A7</accession>
<keyword evidence="3" id="KW-1185">Reference proteome</keyword>
<dbReference type="PANTHER" id="PTHR47723:SF19">
    <property type="entry name" value="POLYNUCLEOTIDYL TRANSFERASE, RIBONUCLEASE H-LIKE SUPERFAMILY PROTEIN"/>
    <property type="match status" value="1"/>
</dbReference>
<protein>
    <submittedName>
        <fullName evidence="2">Ribonuclease H protein</fullName>
    </submittedName>
</protein>
<evidence type="ECO:0000259" key="1">
    <source>
        <dbReference type="Pfam" id="PF13456"/>
    </source>
</evidence>
<reference evidence="2 3" key="1">
    <citation type="journal article" date="2018" name="Front. Plant Sci.">
        <title>Red Clover (Trifolium pratense) and Zigzag Clover (T. medium) - A Picture of Genomic Similarities and Differences.</title>
        <authorList>
            <person name="Dluhosova J."/>
            <person name="Istvanek J."/>
            <person name="Nedelnik J."/>
            <person name="Repkova J."/>
        </authorList>
    </citation>
    <scope>NUCLEOTIDE SEQUENCE [LARGE SCALE GENOMIC DNA]</scope>
    <source>
        <strain evidence="3">cv. 10/8</strain>
        <tissue evidence="2">Leaf</tissue>
    </source>
</reference>
<dbReference type="SUPFAM" id="SSF53098">
    <property type="entry name" value="Ribonuclease H-like"/>
    <property type="match status" value="1"/>
</dbReference>
<name>A0A392R2A7_9FABA</name>
<feature type="domain" description="RNase H type-1" evidence="1">
    <location>
        <begin position="4"/>
        <end position="59"/>
    </location>
</feature>
<organism evidence="2 3">
    <name type="scientific">Trifolium medium</name>
    <dbReference type="NCBI Taxonomy" id="97028"/>
    <lineage>
        <taxon>Eukaryota</taxon>
        <taxon>Viridiplantae</taxon>
        <taxon>Streptophyta</taxon>
        <taxon>Embryophyta</taxon>
        <taxon>Tracheophyta</taxon>
        <taxon>Spermatophyta</taxon>
        <taxon>Magnoliopsida</taxon>
        <taxon>eudicotyledons</taxon>
        <taxon>Gunneridae</taxon>
        <taxon>Pentapetalae</taxon>
        <taxon>rosids</taxon>
        <taxon>fabids</taxon>
        <taxon>Fabales</taxon>
        <taxon>Fabaceae</taxon>
        <taxon>Papilionoideae</taxon>
        <taxon>50 kb inversion clade</taxon>
        <taxon>NPAAA clade</taxon>
        <taxon>Hologalegina</taxon>
        <taxon>IRL clade</taxon>
        <taxon>Trifolieae</taxon>
        <taxon>Trifolium</taxon>
    </lineage>
</organism>
<dbReference type="GO" id="GO:0003676">
    <property type="term" value="F:nucleic acid binding"/>
    <property type="evidence" value="ECO:0007669"/>
    <property type="project" value="InterPro"/>
</dbReference>
<evidence type="ECO:0000313" key="2">
    <source>
        <dbReference type="EMBL" id="MCI30713.1"/>
    </source>
</evidence>
<proteinExistence type="predicted"/>
<dbReference type="EMBL" id="LXQA010181624">
    <property type="protein sequence ID" value="MCI30713.1"/>
    <property type="molecule type" value="Genomic_DNA"/>
</dbReference>
<dbReference type="PANTHER" id="PTHR47723">
    <property type="entry name" value="OS05G0353850 PROTEIN"/>
    <property type="match status" value="1"/>
</dbReference>
<dbReference type="InterPro" id="IPR012337">
    <property type="entry name" value="RNaseH-like_sf"/>
</dbReference>
<evidence type="ECO:0000313" key="3">
    <source>
        <dbReference type="Proteomes" id="UP000265520"/>
    </source>
</evidence>
<dbReference type="AlphaFoldDB" id="A0A392R2A7"/>